<evidence type="ECO:0000313" key="3">
    <source>
        <dbReference type="EMBL" id="GIP54334.1"/>
    </source>
</evidence>
<dbReference type="Gene3D" id="2.40.180.10">
    <property type="entry name" value="Catalase core domain"/>
    <property type="match status" value="1"/>
</dbReference>
<gene>
    <name evidence="3" type="ORF">J42TS3_33690</name>
</gene>
<keyword evidence="4" id="KW-1185">Reference proteome</keyword>
<proteinExistence type="predicted"/>
<sequence length="100" mass="11547">MREKIDRTNDFGQAGQTYRSFDDVERDELISNLVNNLKICKPEIQETWISHFTQADPDYGKRVKDGLERIKREGNSHVSTAAADEALKKSEDMGHESDRY</sequence>
<dbReference type="InterPro" id="IPR010582">
    <property type="entry name" value="Catalase_immune_responsive"/>
</dbReference>
<dbReference type="RefSeq" id="WP_244861596.1">
    <property type="nucleotide sequence ID" value="NZ_BOSL01000011.1"/>
</dbReference>
<dbReference type="Pfam" id="PF06628">
    <property type="entry name" value="Catalase-rel"/>
    <property type="match status" value="1"/>
</dbReference>
<organism evidence="3 4">
    <name type="scientific">Paenibacillus vini</name>
    <dbReference type="NCBI Taxonomy" id="1476024"/>
    <lineage>
        <taxon>Bacteria</taxon>
        <taxon>Bacillati</taxon>
        <taxon>Bacillota</taxon>
        <taxon>Bacilli</taxon>
        <taxon>Bacillales</taxon>
        <taxon>Paenibacillaceae</taxon>
        <taxon>Paenibacillus</taxon>
    </lineage>
</organism>
<name>A0ABQ4MEB4_9BACL</name>
<comment type="caution">
    <text evidence="3">The sequence shown here is derived from an EMBL/GenBank/DDBJ whole genome shotgun (WGS) entry which is preliminary data.</text>
</comment>
<dbReference type="Proteomes" id="UP000679992">
    <property type="component" value="Unassembled WGS sequence"/>
</dbReference>
<feature type="region of interest" description="Disordered" evidence="1">
    <location>
        <begin position="71"/>
        <end position="100"/>
    </location>
</feature>
<feature type="compositionally biased region" description="Basic and acidic residues" evidence="1">
    <location>
        <begin position="85"/>
        <end position="100"/>
    </location>
</feature>
<dbReference type="SUPFAM" id="SSF56634">
    <property type="entry name" value="Heme-dependent catalase-like"/>
    <property type="match status" value="1"/>
</dbReference>
<evidence type="ECO:0000259" key="2">
    <source>
        <dbReference type="Pfam" id="PF06628"/>
    </source>
</evidence>
<feature type="domain" description="Catalase immune-responsive" evidence="2">
    <location>
        <begin position="5"/>
        <end position="67"/>
    </location>
</feature>
<dbReference type="InterPro" id="IPR020835">
    <property type="entry name" value="Catalase_sf"/>
</dbReference>
<reference evidence="3 4" key="1">
    <citation type="submission" date="2021-03" db="EMBL/GenBank/DDBJ databases">
        <title>Antimicrobial resistance genes in bacteria isolated from Japanese honey, and their potential for conferring macrolide and lincosamide resistance in the American foulbrood pathogen Paenibacillus larvae.</title>
        <authorList>
            <person name="Okamoto M."/>
            <person name="Kumagai M."/>
            <person name="Kanamori H."/>
            <person name="Takamatsu D."/>
        </authorList>
    </citation>
    <scope>NUCLEOTIDE SEQUENCE [LARGE SCALE GENOMIC DNA]</scope>
    <source>
        <strain evidence="3 4">J42TS3</strain>
    </source>
</reference>
<evidence type="ECO:0000313" key="4">
    <source>
        <dbReference type="Proteomes" id="UP000679992"/>
    </source>
</evidence>
<protein>
    <recommendedName>
        <fullName evidence="2">Catalase immune-responsive domain-containing protein</fullName>
    </recommendedName>
</protein>
<accession>A0ABQ4MEB4</accession>
<evidence type="ECO:0000256" key="1">
    <source>
        <dbReference type="SAM" id="MobiDB-lite"/>
    </source>
</evidence>
<dbReference type="EMBL" id="BOSL01000011">
    <property type="protein sequence ID" value="GIP54334.1"/>
    <property type="molecule type" value="Genomic_DNA"/>
</dbReference>